<dbReference type="AlphaFoldDB" id="A0A4R7SVI1"/>
<feature type="region of interest" description="Disordered" evidence="1">
    <location>
        <begin position="1"/>
        <end position="32"/>
    </location>
</feature>
<dbReference type="Proteomes" id="UP000295151">
    <property type="component" value="Unassembled WGS sequence"/>
</dbReference>
<evidence type="ECO:0000256" key="1">
    <source>
        <dbReference type="SAM" id="MobiDB-lite"/>
    </source>
</evidence>
<protein>
    <submittedName>
        <fullName evidence="2">Uncharacterized protein</fullName>
    </submittedName>
</protein>
<dbReference type="EMBL" id="SOCE01000002">
    <property type="protein sequence ID" value="TDU83181.1"/>
    <property type="molecule type" value="Genomic_DNA"/>
</dbReference>
<keyword evidence="3" id="KW-1185">Reference proteome</keyword>
<reference evidence="2 3" key="1">
    <citation type="submission" date="2019-03" db="EMBL/GenBank/DDBJ databases">
        <title>Genomic Encyclopedia of Type Strains, Phase III (KMG-III): the genomes of soil and plant-associated and newly described type strains.</title>
        <authorList>
            <person name="Whitman W."/>
        </authorList>
    </citation>
    <scope>NUCLEOTIDE SEQUENCE [LARGE SCALE GENOMIC DNA]</scope>
    <source>
        <strain evidence="2 3">VKM Ac-2575</strain>
    </source>
</reference>
<comment type="caution">
    <text evidence="2">The sequence shown here is derived from an EMBL/GenBank/DDBJ whole genome shotgun (WGS) entry which is preliminary data.</text>
</comment>
<organism evidence="2 3">
    <name type="scientific">Kribbella voronezhensis</name>
    <dbReference type="NCBI Taxonomy" id="2512212"/>
    <lineage>
        <taxon>Bacteria</taxon>
        <taxon>Bacillati</taxon>
        <taxon>Actinomycetota</taxon>
        <taxon>Actinomycetes</taxon>
        <taxon>Propionibacteriales</taxon>
        <taxon>Kribbellaceae</taxon>
        <taxon>Kribbella</taxon>
    </lineage>
</organism>
<gene>
    <name evidence="2" type="ORF">EV138_5643</name>
</gene>
<proteinExistence type="predicted"/>
<evidence type="ECO:0000313" key="2">
    <source>
        <dbReference type="EMBL" id="TDU83181.1"/>
    </source>
</evidence>
<accession>A0A4R7SVI1</accession>
<sequence length="32" mass="3300">MIGMIAVGNSGGGTMTSADDHPAVWLTTVRPR</sequence>
<name>A0A4R7SVI1_9ACTN</name>
<evidence type="ECO:0000313" key="3">
    <source>
        <dbReference type="Proteomes" id="UP000295151"/>
    </source>
</evidence>